<dbReference type="PROSITE" id="PS00061">
    <property type="entry name" value="ADH_SHORT"/>
    <property type="match status" value="1"/>
</dbReference>
<dbReference type="GO" id="GO:0005975">
    <property type="term" value="P:carbohydrate metabolic process"/>
    <property type="evidence" value="ECO:0007669"/>
    <property type="project" value="UniProtKB-ARBA"/>
</dbReference>
<keyword evidence="2" id="KW-0560">Oxidoreductase</keyword>
<dbReference type="PRINTS" id="PR00081">
    <property type="entry name" value="GDHRDH"/>
</dbReference>
<dbReference type="NCBIfam" id="NF005559">
    <property type="entry name" value="PRK07231.1"/>
    <property type="match status" value="1"/>
</dbReference>
<gene>
    <name evidence="3" type="ORF">MSG_02718</name>
</gene>
<evidence type="ECO:0000313" key="4">
    <source>
        <dbReference type="Proteomes" id="UP000217736"/>
    </source>
</evidence>
<dbReference type="PANTHER" id="PTHR42760">
    <property type="entry name" value="SHORT-CHAIN DEHYDROGENASES/REDUCTASES FAMILY MEMBER"/>
    <property type="match status" value="1"/>
</dbReference>
<reference evidence="4" key="1">
    <citation type="submission" date="2017-06" db="EMBL/GenBank/DDBJ databases">
        <title>Complete Genome Sequence of Mycobacterium shigaense.</title>
        <authorList>
            <person name="Fukano H."/>
            <person name="Yoshida M."/>
            <person name="Kazumi Y."/>
            <person name="Ogura Y."/>
            <person name="Mitarai S."/>
            <person name="Hayashi T."/>
            <person name="Hoshino Y."/>
        </authorList>
    </citation>
    <scope>NUCLEOTIDE SEQUENCE [LARGE SCALE GENOMIC DNA]</scope>
    <source>
        <strain evidence="4">UN-152</strain>
    </source>
</reference>
<dbReference type="NCBIfam" id="NF004522">
    <property type="entry name" value="PRK05867.1"/>
    <property type="match status" value="1"/>
</dbReference>
<sequence>MFQLNVTRLIGMFMSVLDLFDLRGKRALVTGASSGIGKKVAEAYLQAGADVAIAARHPAVLDDVAAELRTAGGRVVPISCDVTQPEQVARMLDLATAELGGVDIAVCNAGIVNVVALLDMSVEDFQKIQDTNVTGVFLTAQAAARAMVEQGSGGAIITTASMSGHIINTPQQVSHYCASKAAVIQLTKAMAVELAPHQIRVNSVSPGYIRTELVEPLTEYHAQWEPKIPLGRMGRPEELTGLYLYLASDASSYMTGSDVVIDGGYTCS</sequence>
<dbReference type="InterPro" id="IPR036291">
    <property type="entry name" value="NAD(P)-bd_dom_sf"/>
</dbReference>
<dbReference type="SUPFAM" id="SSF51735">
    <property type="entry name" value="NAD(P)-binding Rossmann-fold domains"/>
    <property type="match status" value="1"/>
</dbReference>
<proteinExistence type="inferred from homology"/>
<accession>A0A1Z4EIV3</accession>
<evidence type="ECO:0000256" key="2">
    <source>
        <dbReference type="ARBA" id="ARBA00023002"/>
    </source>
</evidence>
<evidence type="ECO:0000313" key="3">
    <source>
        <dbReference type="EMBL" id="BAX92862.1"/>
    </source>
</evidence>
<comment type="similarity">
    <text evidence="1">Belongs to the short-chain dehydrogenases/reductases (SDR) family.</text>
</comment>
<dbReference type="PANTHER" id="PTHR42760:SF115">
    <property type="entry name" value="3-OXOACYL-[ACYL-CARRIER-PROTEIN] REDUCTASE FABG"/>
    <property type="match status" value="1"/>
</dbReference>
<name>A0A1Z4EIV3_9MYCO</name>
<protein>
    <submittedName>
        <fullName evidence="3">Short-chain dehydrogenase</fullName>
    </submittedName>
</protein>
<dbReference type="Pfam" id="PF13561">
    <property type="entry name" value="adh_short_C2"/>
    <property type="match status" value="1"/>
</dbReference>
<dbReference type="GO" id="GO:0016616">
    <property type="term" value="F:oxidoreductase activity, acting on the CH-OH group of donors, NAD or NADP as acceptor"/>
    <property type="evidence" value="ECO:0007669"/>
    <property type="project" value="TreeGrafter"/>
</dbReference>
<dbReference type="InterPro" id="IPR002347">
    <property type="entry name" value="SDR_fam"/>
</dbReference>
<dbReference type="FunFam" id="3.40.50.720:FF:000240">
    <property type="entry name" value="SDR family oxidoreductase"/>
    <property type="match status" value="1"/>
</dbReference>
<keyword evidence="4" id="KW-1185">Reference proteome</keyword>
<dbReference type="Gene3D" id="3.40.50.720">
    <property type="entry name" value="NAD(P)-binding Rossmann-like Domain"/>
    <property type="match status" value="1"/>
</dbReference>
<dbReference type="PRINTS" id="PR00080">
    <property type="entry name" value="SDRFAMILY"/>
</dbReference>
<dbReference type="KEGG" id="mshg:MSG_02718"/>
<evidence type="ECO:0000256" key="1">
    <source>
        <dbReference type="ARBA" id="ARBA00006484"/>
    </source>
</evidence>
<organism evidence="3 4">
    <name type="scientific">Mycobacterium shigaense</name>
    <dbReference type="NCBI Taxonomy" id="722731"/>
    <lineage>
        <taxon>Bacteria</taxon>
        <taxon>Bacillati</taxon>
        <taxon>Actinomycetota</taxon>
        <taxon>Actinomycetes</taxon>
        <taxon>Mycobacteriales</taxon>
        <taxon>Mycobacteriaceae</taxon>
        <taxon>Mycobacterium</taxon>
        <taxon>Mycobacterium simiae complex</taxon>
    </lineage>
</organism>
<dbReference type="AlphaFoldDB" id="A0A1Z4EIV3"/>
<dbReference type="EMBL" id="AP018164">
    <property type="protein sequence ID" value="BAX92862.1"/>
    <property type="molecule type" value="Genomic_DNA"/>
</dbReference>
<dbReference type="InterPro" id="IPR020904">
    <property type="entry name" value="Sc_DH/Rdtase_CS"/>
</dbReference>
<dbReference type="Proteomes" id="UP000217736">
    <property type="component" value="Chromosome"/>
</dbReference>